<dbReference type="AlphaFoldDB" id="A0A1H7LC25"/>
<feature type="transmembrane region" description="Helical" evidence="1">
    <location>
        <begin position="12"/>
        <end position="33"/>
    </location>
</feature>
<protein>
    <recommendedName>
        <fullName evidence="4">DUF3021 domain-containing protein</fullName>
    </recommendedName>
</protein>
<name>A0A1H7LC25_9FIRM</name>
<evidence type="ECO:0000313" key="3">
    <source>
        <dbReference type="Proteomes" id="UP000182321"/>
    </source>
</evidence>
<keyword evidence="1" id="KW-0812">Transmembrane</keyword>
<reference evidence="3" key="1">
    <citation type="submission" date="2016-10" db="EMBL/GenBank/DDBJ databases">
        <authorList>
            <person name="Varghese N."/>
        </authorList>
    </citation>
    <scope>NUCLEOTIDE SEQUENCE [LARGE SCALE GENOMIC DNA]</scope>
    <source>
        <strain evidence="3">ACV-9</strain>
    </source>
</reference>
<dbReference type="EMBL" id="FNZX01000015">
    <property type="protein sequence ID" value="SEK96428.1"/>
    <property type="molecule type" value="Genomic_DNA"/>
</dbReference>
<keyword evidence="3" id="KW-1185">Reference proteome</keyword>
<feature type="transmembrane region" description="Helical" evidence="1">
    <location>
        <begin position="97"/>
        <end position="117"/>
    </location>
</feature>
<organism evidence="2 3">
    <name type="scientific">Pseudobutyrivibrio ruminis</name>
    <dbReference type="NCBI Taxonomy" id="46206"/>
    <lineage>
        <taxon>Bacteria</taxon>
        <taxon>Bacillati</taxon>
        <taxon>Bacillota</taxon>
        <taxon>Clostridia</taxon>
        <taxon>Lachnospirales</taxon>
        <taxon>Lachnospiraceae</taxon>
        <taxon>Pseudobutyrivibrio</taxon>
    </lineage>
</organism>
<evidence type="ECO:0008006" key="4">
    <source>
        <dbReference type="Google" id="ProtNLM"/>
    </source>
</evidence>
<feature type="transmembrane region" description="Helical" evidence="1">
    <location>
        <begin position="71"/>
        <end position="91"/>
    </location>
</feature>
<accession>A0A1H7LC25</accession>
<sequence length="137" mass="15320">MKQEILNVLRRFINVCAGMLFIMVILGPVLGIVDGINNVQFAVLIICAAAAAFSSLVFISKQELHGAAWWCREIICILINMAITLPLTFYAGLWKSLVGMLVVMLIILVIAFGNHFVEFLYDMKTANLINSKIKEMR</sequence>
<proteinExistence type="predicted"/>
<keyword evidence="1" id="KW-0472">Membrane</keyword>
<dbReference type="Proteomes" id="UP000182321">
    <property type="component" value="Unassembled WGS sequence"/>
</dbReference>
<evidence type="ECO:0000256" key="1">
    <source>
        <dbReference type="SAM" id="Phobius"/>
    </source>
</evidence>
<keyword evidence="1" id="KW-1133">Transmembrane helix</keyword>
<gene>
    <name evidence="2" type="ORF">SAMN02910377_02315</name>
</gene>
<evidence type="ECO:0000313" key="2">
    <source>
        <dbReference type="EMBL" id="SEK96428.1"/>
    </source>
</evidence>
<dbReference type="RefSeq" id="WP_074791933.1">
    <property type="nucleotide sequence ID" value="NZ_FNZX01000015.1"/>
</dbReference>
<feature type="transmembrane region" description="Helical" evidence="1">
    <location>
        <begin position="39"/>
        <end position="59"/>
    </location>
</feature>